<dbReference type="PROSITE" id="PS50943">
    <property type="entry name" value="HTH_CROC1"/>
    <property type="match status" value="1"/>
</dbReference>
<dbReference type="Proteomes" id="UP001551329">
    <property type="component" value="Unassembled WGS sequence"/>
</dbReference>
<dbReference type="InterPro" id="IPR001387">
    <property type="entry name" value="Cro/C1-type_HTH"/>
</dbReference>
<evidence type="ECO:0000259" key="2">
    <source>
        <dbReference type="PROSITE" id="PS50943"/>
    </source>
</evidence>
<dbReference type="CDD" id="cd00093">
    <property type="entry name" value="HTH_XRE"/>
    <property type="match status" value="1"/>
</dbReference>
<evidence type="ECO:0000313" key="4">
    <source>
        <dbReference type="Proteomes" id="UP001551329"/>
    </source>
</evidence>
<accession>A0ABV3CKF7</accession>
<dbReference type="Gene3D" id="1.10.260.40">
    <property type="entry name" value="lambda repressor-like DNA-binding domains"/>
    <property type="match status" value="1"/>
</dbReference>
<proteinExistence type="predicted"/>
<reference evidence="3 4" key="1">
    <citation type="submission" date="2024-06" db="EMBL/GenBank/DDBJ databases">
        <title>The Natural Products Discovery Center: Release of the First 8490 Sequenced Strains for Exploring Actinobacteria Biosynthetic Diversity.</title>
        <authorList>
            <person name="Kalkreuter E."/>
            <person name="Kautsar S.A."/>
            <person name="Yang D."/>
            <person name="Bader C.D."/>
            <person name="Teijaro C.N."/>
            <person name="Fluegel L."/>
            <person name="Davis C.M."/>
            <person name="Simpson J.R."/>
            <person name="Lauterbach L."/>
            <person name="Steele A.D."/>
            <person name="Gui C."/>
            <person name="Meng S."/>
            <person name="Li G."/>
            <person name="Viehrig K."/>
            <person name="Ye F."/>
            <person name="Su P."/>
            <person name="Kiefer A.F."/>
            <person name="Nichols A."/>
            <person name="Cepeda A.J."/>
            <person name="Yan W."/>
            <person name="Fan B."/>
            <person name="Jiang Y."/>
            <person name="Adhikari A."/>
            <person name="Zheng C.-J."/>
            <person name="Schuster L."/>
            <person name="Cowan T.M."/>
            <person name="Smanski M.J."/>
            <person name="Chevrette M.G."/>
            <person name="De Carvalho L.P.S."/>
            <person name="Shen B."/>
        </authorList>
    </citation>
    <scope>NUCLEOTIDE SEQUENCE [LARGE SCALE GENOMIC DNA]</scope>
    <source>
        <strain evidence="3 4">NPDC045974</strain>
    </source>
</reference>
<feature type="region of interest" description="Disordered" evidence="1">
    <location>
        <begin position="35"/>
        <end position="87"/>
    </location>
</feature>
<dbReference type="RefSeq" id="WP_360020720.1">
    <property type="nucleotide sequence ID" value="NZ_JBEZAE010000029.1"/>
</dbReference>
<dbReference type="SMART" id="SM00530">
    <property type="entry name" value="HTH_XRE"/>
    <property type="match status" value="1"/>
</dbReference>
<dbReference type="EMBL" id="JBEZAE010000029">
    <property type="protein sequence ID" value="MEU7074750.1"/>
    <property type="molecule type" value="Genomic_DNA"/>
</dbReference>
<dbReference type="Pfam" id="PF01381">
    <property type="entry name" value="HTH_3"/>
    <property type="match status" value="1"/>
</dbReference>
<dbReference type="SUPFAM" id="SSF47413">
    <property type="entry name" value="lambda repressor-like DNA-binding domains"/>
    <property type="match status" value="1"/>
</dbReference>
<evidence type="ECO:0000256" key="1">
    <source>
        <dbReference type="SAM" id="MobiDB-lite"/>
    </source>
</evidence>
<feature type="compositionally biased region" description="Basic and acidic residues" evidence="1">
    <location>
        <begin position="37"/>
        <end position="48"/>
    </location>
</feature>
<feature type="domain" description="HTH cro/C1-type" evidence="2">
    <location>
        <begin position="105"/>
        <end position="159"/>
    </location>
</feature>
<protein>
    <submittedName>
        <fullName evidence="3">Helix-turn-helix transcriptional regulator</fullName>
    </submittedName>
</protein>
<dbReference type="InterPro" id="IPR010982">
    <property type="entry name" value="Lambda_DNA-bd_dom_sf"/>
</dbReference>
<sequence>MRGLTCTRRSFNVFHRVSVGVVNVRKNSGNWAPTGRIPERCTRPDQLEHPPPLLQRNAHAGRVNRSDHLGTDRNDHGPQRGLVPTRRTPLPDWVIDQRRALGENIIRLRRGAGLSQDQLADRIGKERRSVQRYERGERDPSFSDLVLIAYGLDVPITELVGGLPAGR</sequence>
<keyword evidence="4" id="KW-1185">Reference proteome</keyword>
<evidence type="ECO:0000313" key="3">
    <source>
        <dbReference type="EMBL" id="MEU7074750.1"/>
    </source>
</evidence>
<name>A0ABV3CKF7_9ACTN</name>
<gene>
    <name evidence="3" type="ORF">AB0A88_32120</name>
</gene>
<organism evidence="3 4">
    <name type="scientific">Streptomyces narbonensis</name>
    <dbReference type="NCBI Taxonomy" id="67333"/>
    <lineage>
        <taxon>Bacteria</taxon>
        <taxon>Bacillati</taxon>
        <taxon>Actinomycetota</taxon>
        <taxon>Actinomycetes</taxon>
        <taxon>Kitasatosporales</taxon>
        <taxon>Streptomycetaceae</taxon>
        <taxon>Streptomyces</taxon>
    </lineage>
</organism>
<comment type="caution">
    <text evidence="3">The sequence shown here is derived from an EMBL/GenBank/DDBJ whole genome shotgun (WGS) entry which is preliminary data.</text>
</comment>
<feature type="compositionally biased region" description="Basic and acidic residues" evidence="1">
    <location>
        <begin position="64"/>
        <end position="78"/>
    </location>
</feature>